<organism evidence="5 6">
    <name type="scientific">Datura stramonium</name>
    <name type="common">Jimsonweed</name>
    <name type="synonym">Common thornapple</name>
    <dbReference type="NCBI Taxonomy" id="4076"/>
    <lineage>
        <taxon>Eukaryota</taxon>
        <taxon>Viridiplantae</taxon>
        <taxon>Streptophyta</taxon>
        <taxon>Embryophyta</taxon>
        <taxon>Tracheophyta</taxon>
        <taxon>Spermatophyta</taxon>
        <taxon>Magnoliopsida</taxon>
        <taxon>eudicotyledons</taxon>
        <taxon>Gunneridae</taxon>
        <taxon>Pentapetalae</taxon>
        <taxon>asterids</taxon>
        <taxon>lamiids</taxon>
        <taxon>Solanales</taxon>
        <taxon>Solanaceae</taxon>
        <taxon>Solanoideae</taxon>
        <taxon>Datureae</taxon>
        <taxon>Datura</taxon>
    </lineage>
</organism>
<name>A0ABS8V0N2_DATST</name>
<dbReference type="Pfam" id="PF02115">
    <property type="entry name" value="Rho_GDI"/>
    <property type="match status" value="1"/>
</dbReference>
<comment type="caution">
    <text evidence="5">The sequence shown here is derived from an EMBL/GenBank/DDBJ whole genome shotgun (WGS) entry which is preliminary data.</text>
</comment>
<dbReference type="InterPro" id="IPR024792">
    <property type="entry name" value="RhoGDI_dom_sf"/>
</dbReference>
<evidence type="ECO:0000313" key="6">
    <source>
        <dbReference type="Proteomes" id="UP000823775"/>
    </source>
</evidence>
<evidence type="ECO:0000256" key="1">
    <source>
        <dbReference type="ARBA" id="ARBA00004496"/>
    </source>
</evidence>
<gene>
    <name evidence="5" type="ORF">HAX54_026022</name>
</gene>
<evidence type="ECO:0000256" key="3">
    <source>
        <dbReference type="ARBA" id="ARBA00022490"/>
    </source>
</evidence>
<feature type="region of interest" description="Disordered" evidence="4">
    <location>
        <begin position="1"/>
        <end position="28"/>
    </location>
</feature>
<keyword evidence="3" id="KW-0963">Cytoplasm</keyword>
<dbReference type="SUPFAM" id="SSF81296">
    <property type="entry name" value="E set domains"/>
    <property type="match status" value="1"/>
</dbReference>
<dbReference type="InterPro" id="IPR014756">
    <property type="entry name" value="Ig_E-set"/>
</dbReference>
<reference evidence="5 6" key="1">
    <citation type="journal article" date="2021" name="BMC Genomics">
        <title>Datura genome reveals duplications of psychoactive alkaloid biosynthetic genes and high mutation rate following tissue culture.</title>
        <authorList>
            <person name="Rajewski A."/>
            <person name="Carter-House D."/>
            <person name="Stajich J."/>
            <person name="Litt A."/>
        </authorList>
    </citation>
    <scope>NUCLEOTIDE SEQUENCE [LARGE SCALE GENOMIC DNA]</scope>
    <source>
        <strain evidence="5">AR-01</strain>
    </source>
</reference>
<evidence type="ECO:0000256" key="4">
    <source>
        <dbReference type="SAM" id="MobiDB-lite"/>
    </source>
</evidence>
<dbReference type="EMBL" id="JACEIK010003161">
    <property type="protein sequence ID" value="MCD9640616.1"/>
    <property type="molecule type" value="Genomic_DNA"/>
</dbReference>
<comment type="similarity">
    <text evidence="2">Belongs to the Rho GDI family.</text>
</comment>
<dbReference type="PANTHER" id="PTHR10980:SF61">
    <property type="entry name" value="OS01G0913600 PROTEIN"/>
    <property type="match status" value="1"/>
</dbReference>
<dbReference type="Proteomes" id="UP000823775">
    <property type="component" value="Unassembled WGS sequence"/>
</dbReference>
<proteinExistence type="inferred from homology"/>
<comment type="subcellular location">
    <subcellularLocation>
        <location evidence="1">Cytoplasm</location>
    </subcellularLocation>
</comment>
<evidence type="ECO:0000313" key="5">
    <source>
        <dbReference type="EMBL" id="MCD9640616.1"/>
    </source>
</evidence>
<protein>
    <submittedName>
        <fullName evidence="5">Uncharacterized protein</fullName>
    </submittedName>
</protein>
<evidence type="ECO:0000256" key="2">
    <source>
        <dbReference type="ARBA" id="ARBA00009758"/>
    </source>
</evidence>
<accession>A0ABS8V0N2</accession>
<feature type="compositionally biased region" description="Acidic residues" evidence="4">
    <location>
        <begin position="1"/>
        <end position="15"/>
    </location>
</feature>
<sequence>MKMQDDESLMEEQLLESDNGSSNEEYELEPELQEPKLYIICPGRSDLVLSEPFISSPKDCLFTLKEAIDKSQVILGTFSPRKNHIYMNQEEDVTPSGVFARGLYTARTQCNGTGGATPSDTSIVATVVLRRFSPWFWSKQDLLNIQAAVMEPQLCVFASEILPHGNSFQSVATPESVKNISVSDVAHSMCYYDIQVTDELVQGHPFFRGLNLDEAPHLVNPLVESFVARHASIENCIA</sequence>
<dbReference type="InterPro" id="IPR000406">
    <property type="entry name" value="Rho_GDI"/>
</dbReference>
<dbReference type="Gene3D" id="2.70.50.30">
    <property type="entry name" value="Coagulation Factor XIII, subunit A, domain 1"/>
    <property type="match status" value="1"/>
</dbReference>
<dbReference type="PANTHER" id="PTHR10980">
    <property type="entry name" value="RHO GDP-DISSOCIATION INHIBITOR"/>
    <property type="match status" value="1"/>
</dbReference>
<keyword evidence="6" id="KW-1185">Reference proteome</keyword>